<name>A0A4Q7KCD2_9PSEU</name>
<accession>A0A4Q7KCD2</accession>
<dbReference type="OrthoDB" id="9791760at2"/>
<organism evidence="6 7">
    <name type="scientific">Herbihabitans rhizosphaerae</name>
    <dbReference type="NCBI Taxonomy" id="1872711"/>
    <lineage>
        <taxon>Bacteria</taxon>
        <taxon>Bacillati</taxon>
        <taxon>Actinomycetota</taxon>
        <taxon>Actinomycetes</taxon>
        <taxon>Pseudonocardiales</taxon>
        <taxon>Pseudonocardiaceae</taxon>
        <taxon>Herbihabitans</taxon>
    </lineage>
</organism>
<evidence type="ECO:0000256" key="4">
    <source>
        <dbReference type="PROSITE-ProRule" id="PRU00050"/>
    </source>
</evidence>
<dbReference type="Gene3D" id="3.40.50.180">
    <property type="entry name" value="Methylesterase CheB, C-terminal domain"/>
    <property type="match status" value="1"/>
</dbReference>
<dbReference type="CDD" id="cd16433">
    <property type="entry name" value="CheB"/>
    <property type="match status" value="1"/>
</dbReference>
<evidence type="ECO:0000256" key="1">
    <source>
        <dbReference type="ARBA" id="ARBA00022801"/>
    </source>
</evidence>
<feature type="active site" evidence="4">
    <location>
        <position position="145"/>
    </location>
</feature>
<dbReference type="GO" id="GO:0008984">
    <property type="term" value="F:protein-glutamate methylesterase activity"/>
    <property type="evidence" value="ECO:0007669"/>
    <property type="project" value="UniProtKB-EC"/>
</dbReference>
<feature type="active site" evidence="4">
    <location>
        <position position="52"/>
    </location>
</feature>
<gene>
    <name evidence="6" type="ORF">EV193_11614</name>
</gene>
<evidence type="ECO:0000313" key="6">
    <source>
        <dbReference type="EMBL" id="RZS30494.1"/>
    </source>
</evidence>
<comment type="catalytic activity">
    <reaction evidence="3">
        <text>[protein]-L-glutamate 5-O-methyl ester + H2O = L-glutamyl-[protein] + methanol + H(+)</text>
        <dbReference type="Rhea" id="RHEA:23236"/>
        <dbReference type="Rhea" id="RHEA-COMP:10208"/>
        <dbReference type="Rhea" id="RHEA-COMP:10311"/>
        <dbReference type="ChEBI" id="CHEBI:15377"/>
        <dbReference type="ChEBI" id="CHEBI:15378"/>
        <dbReference type="ChEBI" id="CHEBI:17790"/>
        <dbReference type="ChEBI" id="CHEBI:29973"/>
        <dbReference type="ChEBI" id="CHEBI:82795"/>
        <dbReference type="EC" id="3.1.1.61"/>
    </reaction>
</comment>
<dbReference type="SUPFAM" id="SSF52738">
    <property type="entry name" value="Methylesterase CheB, C-terminal domain"/>
    <property type="match status" value="1"/>
</dbReference>
<dbReference type="PANTHER" id="PTHR42872">
    <property type="entry name" value="PROTEIN-GLUTAMATE METHYLESTERASE/PROTEIN-GLUTAMINE GLUTAMINASE"/>
    <property type="match status" value="1"/>
</dbReference>
<evidence type="ECO:0000313" key="7">
    <source>
        <dbReference type="Proteomes" id="UP000294257"/>
    </source>
</evidence>
<dbReference type="GO" id="GO:0000156">
    <property type="term" value="F:phosphorelay response regulator activity"/>
    <property type="evidence" value="ECO:0007669"/>
    <property type="project" value="InterPro"/>
</dbReference>
<dbReference type="EC" id="3.1.1.61" evidence="2"/>
<dbReference type="Proteomes" id="UP000294257">
    <property type="component" value="Unassembled WGS sequence"/>
</dbReference>
<proteinExistence type="predicted"/>
<keyword evidence="7" id="KW-1185">Reference proteome</keyword>
<comment type="caution">
    <text evidence="6">The sequence shown here is derived from an EMBL/GenBank/DDBJ whole genome shotgun (WGS) entry which is preliminary data.</text>
</comment>
<dbReference type="InterPro" id="IPR035909">
    <property type="entry name" value="CheB_C"/>
</dbReference>
<dbReference type="PANTHER" id="PTHR42872:SF6">
    <property type="entry name" value="PROTEIN-GLUTAMATE METHYLESTERASE_PROTEIN-GLUTAMINE GLUTAMINASE"/>
    <property type="match status" value="1"/>
</dbReference>
<dbReference type="InterPro" id="IPR000673">
    <property type="entry name" value="Sig_transdc_resp-reg_Me-estase"/>
</dbReference>
<sequence>MTARHDDDRTDDRGQQFDIVAVASSAGGIRALTTLLGGLPATFPVPVLVVQHLDPKHDTTLVDVLARRCELEVRFGQAGAKPEAGVVYVAPPDQHLVMRPGGRLTLSHGERVHFVRPSADMLFESVARALGPRVIACVLTGSGSDGAQGVSAIKACGGTVIVEDPDTAQFTGMPQAAVKTGSVDFRVPGDEIAAVLLTLVEKQGAPE</sequence>
<dbReference type="PROSITE" id="PS50122">
    <property type="entry name" value="CHEB"/>
    <property type="match status" value="1"/>
</dbReference>
<feature type="active site" evidence="4">
    <location>
        <position position="25"/>
    </location>
</feature>
<reference evidence="6 7" key="1">
    <citation type="submission" date="2019-02" db="EMBL/GenBank/DDBJ databases">
        <title>Genomic Encyclopedia of Type Strains, Phase IV (KMG-IV): sequencing the most valuable type-strain genomes for metagenomic binning, comparative biology and taxonomic classification.</title>
        <authorList>
            <person name="Goeker M."/>
        </authorList>
    </citation>
    <scope>NUCLEOTIDE SEQUENCE [LARGE SCALE GENOMIC DNA]</scope>
    <source>
        <strain evidence="6 7">DSM 101727</strain>
    </source>
</reference>
<dbReference type="RefSeq" id="WP_130348426.1">
    <property type="nucleotide sequence ID" value="NZ_SGWQ01000016.1"/>
</dbReference>
<dbReference type="Pfam" id="PF01339">
    <property type="entry name" value="CheB_methylest"/>
    <property type="match status" value="1"/>
</dbReference>
<keyword evidence="4" id="KW-0145">Chemotaxis</keyword>
<dbReference type="EMBL" id="SGWQ01000016">
    <property type="protein sequence ID" value="RZS30494.1"/>
    <property type="molecule type" value="Genomic_DNA"/>
</dbReference>
<dbReference type="GO" id="GO:0005737">
    <property type="term" value="C:cytoplasm"/>
    <property type="evidence" value="ECO:0007669"/>
    <property type="project" value="InterPro"/>
</dbReference>
<feature type="domain" description="CheB-type methylesterase" evidence="5">
    <location>
        <begin position="13"/>
        <end position="203"/>
    </location>
</feature>
<keyword evidence="1 4" id="KW-0378">Hydrolase</keyword>
<evidence type="ECO:0000256" key="2">
    <source>
        <dbReference type="ARBA" id="ARBA00039140"/>
    </source>
</evidence>
<protein>
    <recommendedName>
        <fullName evidence="2">protein-glutamate methylesterase</fullName>
        <ecNumber evidence="2">3.1.1.61</ecNumber>
    </recommendedName>
</protein>
<dbReference type="AlphaFoldDB" id="A0A4Q7KCD2"/>
<dbReference type="GO" id="GO:0006935">
    <property type="term" value="P:chemotaxis"/>
    <property type="evidence" value="ECO:0007669"/>
    <property type="project" value="UniProtKB-UniRule"/>
</dbReference>
<evidence type="ECO:0000259" key="5">
    <source>
        <dbReference type="PROSITE" id="PS50122"/>
    </source>
</evidence>
<evidence type="ECO:0000256" key="3">
    <source>
        <dbReference type="ARBA" id="ARBA00048267"/>
    </source>
</evidence>